<keyword evidence="1" id="KW-0175">Coiled coil</keyword>
<reference evidence="3" key="1">
    <citation type="journal article" date="2020" name="mSystems">
        <title>Genome- and Community-Level Interaction Insights into Carbon Utilization and Element Cycling Functions of Hydrothermarchaeota in Hydrothermal Sediment.</title>
        <authorList>
            <person name="Zhou Z."/>
            <person name="Liu Y."/>
            <person name="Xu W."/>
            <person name="Pan J."/>
            <person name="Luo Z.H."/>
            <person name="Li M."/>
        </authorList>
    </citation>
    <scope>NUCLEOTIDE SEQUENCE [LARGE SCALE GENOMIC DNA]</scope>
    <source>
        <strain evidence="3">SpSt-914</strain>
    </source>
</reference>
<sequence>MVPHRFNPEDRATLHSPERQQRLPIPVVLAALNLRPTDILIDIGAGTGYFAIPALEILGKKGRVIAVDISRKMLNGLKENLKGKKANLKLIVARAEKIPLPPACADRILMALVLHEVEDKAQALAEARRLIKKNGTLVIVEWTKTDPPPGPPISDRIAYPELLAFSQQAGLLPIAHSELNQFHYLVSFKPAPKILRTTLQQGPDNIRRYSDESRVDNKEK</sequence>
<keyword evidence="3" id="KW-0808">Transferase</keyword>
<evidence type="ECO:0000259" key="2">
    <source>
        <dbReference type="Pfam" id="PF08241"/>
    </source>
</evidence>
<dbReference type="AlphaFoldDB" id="A0A7V3PSJ2"/>
<comment type="caution">
    <text evidence="3">The sequence shown here is derived from an EMBL/GenBank/DDBJ whole genome shotgun (WGS) entry which is preliminary data.</text>
</comment>
<dbReference type="InterPro" id="IPR029063">
    <property type="entry name" value="SAM-dependent_MTases_sf"/>
</dbReference>
<organism evidence="3">
    <name type="scientific">candidate division WOR-3 bacterium</name>
    <dbReference type="NCBI Taxonomy" id="2052148"/>
    <lineage>
        <taxon>Bacteria</taxon>
        <taxon>Bacteria division WOR-3</taxon>
    </lineage>
</organism>
<feature type="coiled-coil region" evidence="1">
    <location>
        <begin position="78"/>
        <end position="134"/>
    </location>
</feature>
<keyword evidence="3" id="KW-0489">Methyltransferase</keyword>
<dbReference type="PANTHER" id="PTHR43591:SF24">
    <property type="entry name" value="2-METHOXY-6-POLYPRENYL-1,4-BENZOQUINOL METHYLASE, MITOCHONDRIAL"/>
    <property type="match status" value="1"/>
</dbReference>
<gene>
    <name evidence="3" type="ORF">ENX16_00780</name>
</gene>
<dbReference type="PANTHER" id="PTHR43591">
    <property type="entry name" value="METHYLTRANSFERASE"/>
    <property type="match status" value="1"/>
</dbReference>
<dbReference type="GO" id="GO:0032259">
    <property type="term" value="P:methylation"/>
    <property type="evidence" value="ECO:0007669"/>
    <property type="project" value="UniProtKB-KW"/>
</dbReference>
<dbReference type="SUPFAM" id="SSF53335">
    <property type="entry name" value="S-adenosyl-L-methionine-dependent methyltransferases"/>
    <property type="match status" value="1"/>
</dbReference>
<feature type="domain" description="Methyltransferase type 11" evidence="2">
    <location>
        <begin position="41"/>
        <end position="139"/>
    </location>
</feature>
<accession>A0A7V3PSJ2</accession>
<proteinExistence type="predicted"/>
<evidence type="ECO:0000313" key="3">
    <source>
        <dbReference type="EMBL" id="HGD12608.1"/>
    </source>
</evidence>
<dbReference type="Gene3D" id="3.40.50.150">
    <property type="entry name" value="Vaccinia Virus protein VP39"/>
    <property type="match status" value="1"/>
</dbReference>
<dbReference type="CDD" id="cd02440">
    <property type="entry name" value="AdoMet_MTases"/>
    <property type="match status" value="1"/>
</dbReference>
<dbReference type="Pfam" id="PF08241">
    <property type="entry name" value="Methyltransf_11"/>
    <property type="match status" value="1"/>
</dbReference>
<protein>
    <submittedName>
        <fullName evidence="3">Class I SAM-dependent methyltransferase</fullName>
    </submittedName>
</protein>
<dbReference type="InterPro" id="IPR013216">
    <property type="entry name" value="Methyltransf_11"/>
</dbReference>
<dbReference type="GO" id="GO:0008757">
    <property type="term" value="F:S-adenosylmethionine-dependent methyltransferase activity"/>
    <property type="evidence" value="ECO:0007669"/>
    <property type="project" value="InterPro"/>
</dbReference>
<dbReference type="EMBL" id="DTMZ01000007">
    <property type="protein sequence ID" value="HGD12608.1"/>
    <property type="molecule type" value="Genomic_DNA"/>
</dbReference>
<evidence type="ECO:0000256" key="1">
    <source>
        <dbReference type="SAM" id="Coils"/>
    </source>
</evidence>
<name>A0A7V3PSJ2_UNCW3</name>